<accession>D5WT42</accession>
<protein>
    <recommendedName>
        <fullName evidence="7">DUF2179 domain-containing protein</fullName>
    </recommendedName>
</protein>
<feature type="transmembrane region" description="Helical" evidence="6">
    <location>
        <begin position="111"/>
        <end position="130"/>
    </location>
</feature>
<dbReference type="KEGG" id="bts:Btus_0376"/>
<dbReference type="Proteomes" id="UP000002368">
    <property type="component" value="Chromosome"/>
</dbReference>
<comment type="subcellular location">
    <subcellularLocation>
        <location evidence="1">Cell membrane</location>
        <topology evidence="1">Multi-pass membrane protein</topology>
    </subcellularLocation>
</comment>
<organism evidence="8 9">
    <name type="scientific">Kyrpidia tusciae (strain DSM 2912 / NBRC 15312 / T2)</name>
    <name type="common">Bacillus tusciae</name>
    <dbReference type="NCBI Taxonomy" id="562970"/>
    <lineage>
        <taxon>Bacteria</taxon>
        <taxon>Bacillati</taxon>
        <taxon>Bacillota</taxon>
        <taxon>Bacilli</taxon>
        <taxon>Bacillales</taxon>
        <taxon>Alicyclobacillaceae</taxon>
        <taxon>Kyrpidia</taxon>
    </lineage>
</organism>
<dbReference type="Pfam" id="PF02588">
    <property type="entry name" value="YitT_membrane"/>
    <property type="match status" value="1"/>
</dbReference>
<dbReference type="PIRSF" id="PIRSF006483">
    <property type="entry name" value="Membrane_protein_YitT"/>
    <property type="match status" value="1"/>
</dbReference>
<dbReference type="eggNOG" id="COG1284">
    <property type="taxonomic scope" value="Bacteria"/>
</dbReference>
<feature type="transmembrane region" description="Helical" evidence="6">
    <location>
        <begin position="83"/>
        <end position="105"/>
    </location>
</feature>
<dbReference type="EMBL" id="CP002017">
    <property type="protein sequence ID" value="ADG05146.1"/>
    <property type="molecule type" value="Genomic_DNA"/>
</dbReference>
<evidence type="ECO:0000313" key="8">
    <source>
        <dbReference type="EMBL" id="ADG05146.1"/>
    </source>
</evidence>
<name>D5WT42_KYRT2</name>
<sequence length="288" mass="31528">MGETRMAEHWRYRVYQGVLVIGGSLVAAYGLRGFLVPNHIIDGGMTGISILLSYLTGLNIGWFLLALNLPFLLLGYNQIGKTFTVLTFLGVAGLAVWTWVLGSAAVVTQDLLLAAVFGGVIVGLGVGLVIRHGGSMDGTEIVAVVLSERWPFSVGEIIMFFNVFILGSAGFVFGWDRAMYSLIAYFVAYKTIDVVVDGLDESKGVWIVSNRAEELGVVILARLGRGVTYLEAKGGYSEEPKQMIYTVVTRLELPKLRTVVREIDPQAFVSVADIHETMGGYFRKRKIH</sequence>
<dbReference type="PANTHER" id="PTHR33545:SF3">
    <property type="entry name" value="UPF0750 MEMBRANE PROTEIN YQFU"/>
    <property type="match status" value="1"/>
</dbReference>
<dbReference type="Pfam" id="PF10035">
    <property type="entry name" value="DUF2179"/>
    <property type="match status" value="1"/>
</dbReference>
<keyword evidence="4 6" id="KW-1133">Transmembrane helix</keyword>
<dbReference type="InterPro" id="IPR051461">
    <property type="entry name" value="UPF0750_membrane"/>
</dbReference>
<evidence type="ECO:0000256" key="6">
    <source>
        <dbReference type="SAM" id="Phobius"/>
    </source>
</evidence>
<gene>
    <name evidence="8" type="ordered locus">Btus_0376</name>
</gene>
<evidence type="ECO:0000256" key="3">
    <source>
        <dbReference type="ARBA" id="ARBA00022692"/>
    </source>
</evidence>
<dbReference type="InterPro" id="IPR015867">
    <property type="entry name" value="N-reg_PII/ATP_PRibTrfase_C"/>
</dbReference>
<evidence type="ECO:0000256" key="2">
    <source>
        <dbReference type="ARBA" id="ARBA00022475"/>
    </source>
</evidence>
<proteinExistence type="predicted"/>
<feature type="transmembrane region" description="Helical" evidence="6">
    <location>
        <begin position="51"/>
        <end position="76"/>
    </location>
</feature>
<evidence type="ECO:0000256" key="4">
    <source>
        <dbReference type="ARBA" id="ARBA00022989"/>
    </source>
</evidence>
<evidence type="ECO:0000256" key="1">
    <source>
        <dbReference type="ARBA" id="ARBA00004651"/>
    </source>
</evidence>
<evidence type="ECO:0000256" key="5">
    <source>
        <dbReference type="ARBA" id="ARBA00023136"/>
    </source>
</evidence>
<dbReference type="Gene3D" id="3.30.70.120">
    <property type="match status" value="1"/>
</dbReference>
<keyword evidence="2" id="KW-1003">Cell membrane</keyword>
<feature type="transmembrane region" description="Helical" evidence="6">
    <location>
        <begin position="150"/>
        <end position="175"/>
    </location>
</feature>
<keyword evidence="9" id="KW-1185">Reference proteome</keyword>
<dbReference type="InterPro" id="IPR019264">
    <property type="entry name" value="DUF2179"/>
</dbReference>
<dbReference type="RefSeq" id="WP_013074439.1">
    <property type="nucleotide sequence ID" value="NC_014098.1"/>
</dbReference>
<dbReference type="AlphaFoldDB" id="D5WT42"/>
<feature type="domain" description="DUF2179" evidence="7">
    <location>
        <begin position="225"/>
        <end position="279"/>
    </location>
</feature>
<dbReference type="GO" id="GO:0005886">
    <property type="term" value="C:plasma membrane"/>
    <property type="evidence" value="ECO:0007669"/>
    <property type="project" value="UniProtKB-SubCell"/>
</dbReference>
<dbReference type="HOGENOM" id="CLU_063199_1_0_9"/>
<keyword evidence="3 6" id="KW-0812">Transmembrane</keyword>
<dbReference type="STRING" id="562970.Btus_0376"/>
<feature type="transmembrane region" description="Helical" evidence="6">
    <location>
        <begin position="12"/>
        <end position="31"/>
    </location>
</feature>
<dbReference type="InterPro" id="IPR003740">
    <property type="entry name" value="YitT"/>
</dbReference>
<evidence type="ECO:0000313" key="9">
    <source>
        <dbReference type="Proteomes" id="UP000002368"/>
    </source>
</evidence>
<reference evidence="8 9" key="1">
    <citation type="journal article" date="2011" name="Stand. Genomic Sci.">
        <title>Complete genome sequence of the thermophilic, hydrogen-oxidizing Bacillus tusciae type strain (T2) and reclassification in the new genus, Kyrpidia gen. nov. as Kyrpidia tusciae comb. nov. and emendation of the family Alicyclobacillaceae da Costa and Rainey, 2010.</title>
        <authorList>
            <person name="Klenk H.P."/>
            <person name="Lapidus A."/>
            <person name="Chertkov O."/>
            <person name="Copeland A."/>
            <person name="Del Rio T.G."/>
            <person name="Nolan M."/>
            <person name="Lucas S."/>
            <person name="Chen F."/>
            <person name="Tice H."/>
            <person name="Cheng J.F."/>
            <person name="Han C."/>
            <person name="Bruce D."/>
            <person name="Goodwin L."/>
            <person name="Pitluck S."/>
            <person name="Pati A."/>
            <person name="Ivanova N."/>
            <person name="Mavromatis K."/>
            <person name="Daum C."/>
            <person name="Chen A."/>
            <person name="Palaniappan K."/>
            <person name="Chang Y.J."/>
            <person name="Land M."/>
            <person name="Hauser L."/>
            <person name="Jeffries C.D."/>
            <person name="Detter J.C."/>
            <person name="Rohde M."/>
            <person name="Abt B."/>
            <person name="Pukall R."/>
            <person name="Goker M."/>
            <person name="Bristow J."/>
            <person name="Markowitz V."/>
            <person name="Hugenholtz P."/>
            <person name="Eisen J.A."/>
        </authorList>
    </citation>
    <scope>NUCLEOTIDE SEQUENCE [LARGE SCALE GENOMIC DNA]</scope>
    <source>
        <strain evidence="8 9">DSM 2912</strain>
    </source>
</reference>
<dbReference type="CDD" id="cd16380">
    <property type="entry name" value="YitT_C"/>
    <property type="match status" value="1"/>
</dbReference>
<dbReference type="PANTHER" id="PTHR33545">
    <property type="entry name" value="UPF0750 MEMBRANE PROTEIN YITT-RELATED"/>
    <property type="match status" value="1"/>
</dbReference>
<evidence type="ECO:0000259" key="7">
    <source>
        <dbReference type="Pfam" id="PF10035"/>
    </source>
</evidence>
<keyword evidence="5 6" id="KW-0472">Membrane</keyword>